<dbReference type="AlphaFoldDB" id="U4L9P7"/>
<keyword evidence="2" id="KW-1185">Reference proteome</keyword>
<proteinExistence type="predicted"/>
<protein>
    <submittedName>
        <fullName evidence="1">Uncharacterized protein</fullName>
    </submittedName>
</protein>
<evidence type="ECO:0000313" key="1">
    <source>
        <dbReference type="EMBL" id="CCX14279.1"/>
    </source>
</evidence>
<accession>U4L9P7</accession>
<organism evidence="1 2">
    <name type="scientific">Pyronema omphalodes (strain CBS 100304)</name>
    <name type="common">Pyronema confluens</name>
    <dbReference type="NCBI Taxonomy" id="1076935"/>
    <lineage>
        <taxon>Eukaryota</taxon>
        <taxon>Fungi</taxon>
        <taxon>Dikarya</taxon>
        <taxon>Ascomycota</taxon>
        <taxon>Pezizomycotina</taxon>
        <taxon>Pezizomycetes</taxon>
        <taxon>Pezizales</taxon>
        <taxon>Pyronemataceae</taxon>
        <taxon>Pyronema</taxon>
    </lineage>
</organism>
<name>U4L9P7_PYROM</name>
<reference evidence="1 2" key="1">
    <citation type="journal article" date="2013" name="PLoS Genet.">
        <title>The genome and development-dependent transcriptomes of Pyronema confluens: a window into fungal evolution.</title>
        <authorList>
            <person name="Traeger S."/>
            <person name="Altegoer F."/>
            <person name="Freitag M."/>
            <person name="Gabaldon T."/>
            <person name="Kempken F."/>
            <person name="Kumar A."/>
            <person name="Marcet-Houben M."/>
            <person name="Poggeler S."/>
            <person name="Stajich J.E."/>
            <person name="Nowrousian M."/>
        </authorList>
    </citation>
    <scope>NUCLEOTIDE SEQUENCE [LARGE SCALE GENOMIC DNA]</scope>
    <source>
        <strain evidence="2">CBS 100304</strain>
        <tissue evidence="1">Vegetative mycelium</tissue>
    </source>
</reference>
<dbReference type="EMBL" id="HF935945">
    <property type="protein sequence ID" value="CCX14279.1"/>
    <property type="molecule type" value="Genomic_DNA"/>
</dbReference>
<evidence type="ECO:0000313" key="2">
    <source>
        <dbReference type="Proteomes" id="UP000018144"/>
    </source>
</evidence>
<dbReference type="Proteomes" id="UP000018144">
    <property type="component" value="Unassembled WGS sequence"/>
</dbReference>
<gene>
    <name evidence="1" type="ORF">PCON_13872</name>
</gene>
<sequence>MQGLRCWIRSQSRVECAWEVAERPLCVLARRQ</sequence>